<accession>A0A7K0C837</accession>
<protein>
    <submittedName>
        <fullName evidence="2">Uncharacterized protein</fullName>
    </submittedName>
</protein>
<keyword evidence="3" id="KW-1185">Reference proteome</keyword>
<gene>
    <name evidence="2" type="ORF">ACRB68_70750</name>
</gene>
<evidence type="ECO:0000313" key="3">
    <source>
        <dbReference type="Proteomes" id="UP000487268"/>
    </source>
</evidence>
<keyword evidence="1" id="KW-1133">Transmembrane helix</keyword>
<dbReference type="Proteomes" id="UP000487268">
    <property type="component" value="Unassembled WGS sequence"/>
</dbReference>
<dbReference type="AlphaFoldDB" id="A0A7K0C837"/>
<organism evidence="2 3">
    <name type="scientific">Actinomadura macrotermitis</name>
    <dbReference type="NCBI Taxonomy" id="2585200"/>
    <lineage>
        <taxon>Bacteria</taxon>
        <taxon>Bacillati</taxon>
        <taxon>Actinomycetota</taxon>
        <taxon>Actinomycetes</taxon>
        <taxon>Streptosporangiales</taxon>
        <taxon>Thermomonosporaceae</taxon>
        <taxon>Actinomadura</taxon>
    </lineage>
</organism>
<dbReference type="OrthoDB" id="3473322at2"/>
<feature type="transmembrane region" description="Helical" evidence="1">
    <location>
        <begin position="59"/>
        <end position="76"/>
    </location>
</feature>
<dbReference type="RefSeq" id="WP_153540280.1">
    <property type="nucleotide sequence ID" value="NZ_WEGH01000005.1"/>
</dbReference>
<evidence type="ECO:0000313" key="2">
    <source>
        <dbReference type="EMBL" id="MQY08964.1"/>
    </source>
</evidence>
<proteinExistence type="predicted"/>
<reference evidence="2 3" key="1">
    <citation type="submission" date="2019-10" db="EMBL/GenBank/DDBJ databases">
        <title>Actinomadura rubteroloni sp. nov. and Actinomadura macrotermitis sp. nov., isolated from the gut of fungus growing-termite Macrotermes natalensis.</title>
        <authorList>
            <person name="Benndorf R."/>
            <person name="Martin K."/>
            <person name="Kuefner M."/>
            <person name="De Beer W."/>
            <person name="Kaster A.-K."/>
            <person name="Vollmers J."/>
            <person name="Poulsen M."/>
            <person name="Beemelmanns C."/>
        </authorList>
    </citation>
    <scope>NUCLEOTIDE SEQUENCE [LARGE SCALE GENOMIC DNA]</scope>
    <source>
        <strain evidence="2 3">RB68</strain>
    </source>
</reference>
<feature type="transmembrane region" description="Helical" evidence="1">
    <location>
        <begin position="129"/>
        <end position="146"/>
    </location>
</feature>
<evidence type="ECO:0000256" key="1">
    <source>
        <dbReference type="SAM" id="Phobius"/>
    </source>
</evidence>
<feature type="transmembrane region" description="Helical" evidence="1">
    <location>
        <begin position="158"/>
        <end position="176"/>
    </location>
</feature>
<feature type="transmembrane region" description="Helical" evidence="1">
    <location>
        <begin position="25"/>
        <end position="47"/>
    </location>
</feature>
<feature type="transmembrane region" description="Helical" evidence="1">
    <location>
        <begin position="88"/>
        <end position="109"/>
    </location>
</feature>
<comment type="caution">
    <text evidence="2">The sequence shown here is derived from an EMBL/GenBank/DDBJ whole genome shotgun (WGS) entry which is preliminary data.</text>
</comment>
<sequence length="212" mass="22167">MYTDSPHGPATAEARPAPAASTLKIRVAGIVLALGASAWGTGVIIAGDQGKKLSKLEEVTGIGYLAGLLALAWVLRHTRATGDRKGRFAPFVLMALLPLAAAFNVYSLVALKSFDDPTPAWFPVLDASWPLSQLVLLILGIMTAVVGRFRGALRWHPLACGLWLIVAMGAQASVGMDASARIGGGWLILVTGGLGLHLALRPRNTLGEDGGR</sequence>
<dbReference type="EMBL" id="WEGH01000005">
    <property type="protein sequence ID" value="MQY08964.1"/>
    <property type="molecule type" value="Genomic_DNA"/>
</dbReference>
<name>A0A7K0C837_9ACTN</name>
<keyword evidence="1" id="KW-0472">Membrane</keyword>
<feature type="transmembrane region" description="Helical" evidence="1">
    <location>
        <begin position="182"/>
        <end position="200"/>
    </location>
</feature>
<keyword evidence="1" id="KW-0812">Transmembrane</keyword>